<evidence type="ECO:0000313" key="3">
    <source>
        <dbReference type="EMBL" id="MCT7377151.1"/>
    </source>
</evidence>
<comment type="caution">
    <text evidence="3">The sequence shown here is derived from an EMBL/GenBank/DDBJ whole genome shotgun (WGS) entry which is preliminary data.</text>
</comment>
<protein>
    <submittedName>
        <fullName evidence="3">TRAP transporter substrate-binding protein</fullName>
    </submittedName>
</protein>
<evidence type="ECO:0000256" key="1">
    <source>
        <dbReference type="ARBA" id="ARBA00022729"/>
    </source>
</evidence>
<feature type="signal peptide" evidence="2">
    <location>
        <begin position="1"/>
        <end position="27"/>
    </location>
</feature>
<dbReference type="InterPro" id="IPR038404">
    <property type="entry name" value="TRAP_DctP_sf"/>
</dbReference>
<keyword evidence="1 2" id="KW-0732">Signal</keyword>
<dbReference type="Pfam" id="PF03480">
    <property type="entry name" value="DctP"/>
    <property type="match status" value="1"/>
</dbReference>
<dbReference type="InterPro" id="IPR018389">
    <property type="entry name" value="DctP_fam"/>
</dbReference>
<evidence type="ECO:0000256" key="2">
    <source>
        <dbReference type="SAM" id="SignalP"/>
    </source>
</evidence>
<dbReference type="EMBL" id="JAOCZP010000006">
    <property type="protein sequence ID" value="MCT7377151.1"/>
    <property type="molecule type" value="Genomic_DNA"/>
</dbReference>
<sequence>MYPFKIPQALAGATLALGLLSAASAAAQELRYAHVGAEGDIQTRYAAEAAQAIDDATGGEVTIQVYPASQLGGVGEMVDGIRMGSISMGHHDFASLARIVPEVAVFNAPFIYRDGEHALSATDPAISPALQELNEKLIAEGGVRIIGRIYRGDRHISSNFPVKTPADLEGKPFRAVPLDLWVSMVKGFGATPTPVEVSELPTALMTGLVVGQENPLTMISANKLYEVQSHVAMTGHMQSILAVFVNEEAWQGLSEEHRAAITEVLDQKAEESLQWATESEAELMEELEGHGMTIITEEDGLDIPAFREAVLEQIRTDFPNYEPYIEQIAAVE</sequence>
<feature type="chain" id="PRO_5046467778" evidence="2">
    <location>
        <begin position="28"/>
        <end position="332"/>
    </location>
</feature>
<keyword evidence="4" id="KW-1185">Reference proteome</keyword>
<dbReference type="CDD" id="cd13603">
    <property type="entry name" value="PBP2_TRAP_Siap_TeaA_like"/>
    <property type="match status" value="1"/>
</dbReference>
<organism evidence="3 4">
    <name type="scientific">Chelativorans salis</name>
    <dbReference type="NCBI Taxonomy" id="2978478"/>
    <lineage>
        <taxon>Bacteria</taxon>
        <taxon>Pseudomonadati</taxon>
        <taxon>Pseudomonadota</taxon>
        <taxon>Alphaproteobacteria</taxon>
        <taxon>Hyphomicrobiales</taxon>
        <taxon>Phyllobacteriaceae</taxon>
        <taxon>Chelativorans</taxon>
    </lineage>
</organism>
<dbReference type="RefSeq" id="WP_260905523.1">
    <property type="nucleotide sequence ID" value="NZ_JAOCZP010000006.1"/>
</dbReference>
<name>A0ABT2LRH2_9HYPH</name>
<dbReference type="Gene3D" id="3.40.190.170">
    <property type="entry name" value="Bacterial extracellular solute-binding protein, family 7"/>
    <property type="match status" value="1"/>
</dbReference>
<dbReference type="PANTHER" id="PTHR33376:SF4">
    <property type="entry name" value="SIALIC ACID-BINDING PERIPLASMIC PROTEIN SIAP"/>
    <property type="match status" value="1"/>
</dbReference>
<dbReference type="Proteomes" id="UP001320831">
    <property type="component" value="Unassembled WGS sequence"/>
</dbReference>
<dbReference type="NCBIfam" id="NF037995">
    <property type="entry name" value="TRAP_S1"/>
    <property type="match status" value="1"/>
</dbReference>
<dbReference type="PANTHER" id="PTHR33376">
    <property type="match status" value="1"/>
</dbReference>
<gene>
    <name evidence="3" type="ORF">N5A92_19210</name>
</gene>
<accession>A0ABT2LRH2</accession>
<reference evidence="3 4" key="1">
    <citation type="submission" date="2022-09" db="EMBL/GenBank/DDBJ databases">
        <title>Chelativorans salina sp. nov., a novel slightly halophilic bacterium isolated from a saline lake sediment enrichment.</title>
        <authorList>
            <person name="Gao L."/>
            <person name="Fang B.-Z."/>
            <person name="Li W.-J."/>
        </authorList>
    </citation>
    <scope>NUCLEOTIDE SEQUENCE [LARGE SCALE GENOMIC DNA]</scope>
    <source>
        <strain evidence="3 4">EGI FJ00035</strain>
    </source>
</reference>
<proteinExistence type="predicted"/>
<evidence type="ECO:0000313" key="4">
    <source>
        <dbReference type="Proteomes" id="UP001320831"/>
    </source>
</evidence>